<sequence length="540" mass="61720">MKVFTVGLDEKEKAKQSSDIAKEHVKNTETKVDVENARPVSTPPPTIIIPRGPPTQRRYKTVCGLWAWLVTAFFLVLLCLAISEIAYNRQRDNAFLRLKWAELRQRMLGYELLSRARQEEQNAAQDKFTFHSNGVETLPLKSEDQTNVGEINKDESTPKDSRLTFLESILNKIREKAQEAGINTDQMKVQVIEVKPMENEGSFDQAMADGFGEYAMPKQVFNSGPEDFNGPMMPDYFMPESQPMANFYDYNQENPQMRIIHHFGRSQNQPQRVVTELYGQQSPEMYRTLFQNQQQQQQQNWPNYGMDQWGNSNGYNNYNGMWQRPMNDFPRYPSAFQPQQQQSQQPFPFQAQNQPLNLQWTGEQNQQQQQQLPWYISQDPNNKAAAPVFQPHPTFSSNSLPNEPVYWVDNTAAKDSTGSDGFEKKEQINIPAVDEITEEPSEAVPVDDKWKVNAWQQTVSNTDNIVDSAVAPANAESAESTVIDGTANANKDSINANSVEEENTFLPIRTAQDKADDTPLSDDIRHSPFFQIDDPNSFKH</sequence>
<keyword evidence="2" id="KW-0472">Membrane</keyword>
<keyword evidence="2" id="KW-0812">Transmembrane</keyword>
<feature type="transmembrane region" description="Helical" evidence="2">
    <location>
        <begin position="65"/>
        <end position="87"/>
    </location>
</feature>
<dbReference type="Proteomes" id="UP000218231">
    <property type="component" value="Unassembled WGS sequence"/>
</dbReference>
<feature type="region of interest" description="Disordered" evidence="1">
    <location>
        <begin position="486"/>
        <end position="540"/>
    </location>
</feature>
<evidence type="ECO:0000313" key="3">
    <source>
        <dbReference type="EMBL" id="PAV80536.1"/>
    </source>
</evidence>
<dbReference type="AlphaFoldDB" id="A0A2A2L2N4"/>
<reference evidence="3 4" key="1">
    <citation type="journal article" date="2017" name="Curr. Biol.">
        <title>Genome architecture and evolution of a unichromosomal asexual nematode.</title>
        <authorList>
            <person name="Fradin H."/>
            <person name="Zegar C."/>
            <person name="Gutwein M."/>
            <person name="Lucas J."/>
            <person name="Kovtun M."/>
            <person name="Corcoran D."/>
            <person name="Baugh L.R."/>
            <person name="Kiontke K."/>
            <person name="Gunsalus K."/>
            <person name="Fitch D.H."/>
            <person name="Piano F."/>
        </authorList>
    </citation>
    <scope>NUCLEOTIDE SEQUENCE [LARGE SCALE GENOMIC DNA]</scope>
    <source>
        <strain evidence="3">PF1309</strain>
    </source>
</reference>
<keyword evidence="4" id="KW-1185">Reference proteome</keyword>
<name>A0A2A2L2N4_9BILA</name>
<accession>A0A2A2L2N4</accession>
<feature type="compositionally biased region" description="Polar residues" evidence="1">
    <location>
        <begin position="487"/>
        <end position="498"/>
    </location>
</feature>
<evidence type="ECO:0000256" key="1">
    <source>
        <dbReference type="SAM" id="MobiDB-lite"/>
    </source>
</evidence>
<dbReference type="OrthoDB" id="5838215at2759"/>
<feature type="compositionally biased region" description="Basic and acidic residues" evidence="1">
    <location>
        <begin position="511"/>
        <end position="526"/>
    </location>
</feature>
<comment type="caution">
    <text evidence="3">The sequence shown here is derived from an EMBL/GenBank/DDBJ whole genome shotgun (WGS) entry which is preliminary data.</text>
</comment>
<evidence type="ECO:0000256" key="2">
    <source>
        <dbReference type="SAM" id="Phobius"/>
    </source>
</evidence>
<dbReference type="STRING" id="2018661.A0A2A2L2N4"/>
<keyword evidence="2" id="KW-1133">Transmembrane helix</keyword>
<protein>
    <submittedName>
        <fullName evidence="3">Uncharacterized protein</fullName>
    </submittedName>
</protein>
<gene>
    <name evidence="3" type="ORF">WR25_11389</name>
</gene>
<organism evidence="3 4">
    <name type="scientific">Diploscapter pachys</name>
    <dbReference type="NCBI Taxonomy" id="2018661"/>
    <lineage>
        <taxon>Eukaryota</taxon>
        <taxon>Metazoa</taxon>
        <taxon>Ecdysozoa</taxon>
        <taxon>Nematoda</taxon>
        <taxon>Chromadorea</taxon>
        <taxon>Rhabditida</taxon>
        <taxon>Rhabditina</taxon>
        <taxon>Rhabditomorpha</taxon>
        <taxon>Rhabditoidea</taxon>
        <taxon>Rhabditidae</taxon>
        <taxon>Diploscapter</taxon>
    </lineage>
</organism>
<evidence type="ECO:0000313" key="4">
    <source>
        <dbReference type="Proteomes" id="UP000218231"/>
    </source>
</evidence>
<dbReference type="EMBL" id="LIAE01007252">
    <property type="protein sequence ID" value="PAV80536.1"/>
    <property type="molecule type" value="Genomic_DNA"/>
</dbReference>
<proteinExistence type="predicted"/>